<proteinExistence type="predicted"/>
<organism evidence="4 5">
    <name type="scientific">Lacinutrix neustonica</name>
    <dbReference type="NCBI Taxonomy" id="2980107"/>
    <lineage>
        <taxon>Bacteria</taxon>
        <taxon>Pseudomonadati</taxon>
        <taxon>Bacteroidota</taxon>
        <taxon>Flavobacteriia</taxon>
        <taxon>Flavobacteriales</taxon>
        <taxon>Flavobacteriaceae</taxon>
        <taxon>Lacinutrix</taxon>
    </lineage>
</organism>
<evidence type="ECO:0000256" key="1">
    <source>
        <dbReference type="SAM" id="Coils"/>
    </source>
</evidence>
<dbReference type="InterPro" id="IPR013656">
    <property type="entry name" value="PAS_4"/>
</dbReference>
<feature type="domain" description="PAS" evidence="3">
    <location>
        <begin position="211"/>
        <end position="277"/>
    </location>
</feature>
<dbReference type="SUPFAM" id="SSF55785">
    <property type="entry name" value="PYP-like sensor domain (PAS domain)"/>
    <property type="match status" value="1"/>
</dbReference>
<sequence length="320" mass="36918">MYTIYPGSVIIFSTVLFAVLLIFIKEGVKSARALIIGVIISNVLLSALFGITSLQEIVLRSSTNGYLEKPVFILDYSYFMVGTIILLIDFILMVILYQFLMSKIKSNYYFFILFIALASVLIFDAFAFNILLKYHAPDFETSLIGHIIGKLVAAFIFSIILYLYIKYIDTEDKTTGLLSDHNRGIYAILRYRKKYKDLKLEKAQVEKKLVSQLEATLNKISDGFMSFDTHWCFTYINIKAGEFLGKKPKNLLGKHIWTEFPKSVGLPFYEAYQKADKTQTTQNLQEYHEGIDKWYEHRIYPSSNGLSIYFTDITEQKKLN</sequence>
<dbReference type="AlphaFoldDB" id="A0A9E8MXX8"/>
<dbReference type="Pfam" id="PF20973">
    <property type="entry name" value="VUPS"/>
    <property type="match status" value="1"/>
</dbReference>
<reference evidence="4" key="1">
    <citation type="submission" date="2022-11" db="EMBL/GenBank/DDBJ databases">
        <title>Lacinutrix neustonica HL-RS19T sp. nov., isolated from the surface microlayer sample of brackish Lake Shihwa.</title>
        <authorList>
            <person name="Choi J.Y."/>
            <person name="Hwang C.Y."/>
        </authorList>
    </citation>
    <scope>NUCLEOTIDE SEQUENCE</scope>
    <source>
        <strain evidence="4">HL-RS19</strain>
    </source>
</reference>
<evidence type="ECO:0000313" key="4">
    <source>
        <dbReference type="EMBL" id="WAC02309.1"/>
    </source>
</evidence>
<evidence type="ECO:0000313" key="5">
    <source>
        <dbReference type="Proteomes" id="UP001164705"/>
    </source>
</evidence>
<feature type="coiled-coil region" evidence="1">
    <location>
        <begin position="188"/>
        <end position="215"/>
    </location>
</feature>
<evidence type="ECO:0000256" key="2">
    <source>
        <dbReference type="SAM" id="Phobius"/>
    </source>
</evidence>
<keyword evidence="1" id="KW-0175">Coiled coil</keyword>
<dbReference type="SMART" id="SM00091">
    <property type="entry name" value="PAS"/>
    <property type="match status" value="1"/>
</dbReference>
<feature type="transmembrane region" description="Helical" evidence="2">
    <location>
        <begin position="31"/>
        <end position="51"/>
    </location>
</feature>
<dbReference type="EMBL" id="CP113088">
    <property type="protein sequence ID" value="WAC02309.1"/>
    <property type="molecule type" value="Genomic_DNA"/>
</dbReference>
<feature type="transmembrane region" description="Helical" evidence="2">
    <location>
        <begin position="143"/>
        <end position="165"/>
    </location>
</feature>
<evidence type="ECO:0000259" key="3">
    <source>
        <dbReference type="SMART" id="SM00091"/>
    </source>
</evidence>
<dbReference type="InterPro" id="IPR048533">
    <property type="entry name" value="VUPS"/>
</dbReference>
<feature type="transmembrane region" description="Helical" evidence="2">
    <location>
        <begin position="6"/>
        <end position="24"/>
    </location>
</feature>
<dbReference type="Gene3D" id="3.30.450.20">
    <property type="entry name" value="PAS domain"/>
    <property type="match status" value="1"/>
</dbReference>
<keyword evidence="2" id="KW-1133">Transmembrane helix</keyword>
<feature type="transmembrane region" description="Helical" evidence="2">
    <location>
        <begin position="71"/>
        <end position="96"/>
    </location>
</feature>
<keyword evidence="2" id="KW-0812">Transmembrane</keyword>
<gene>
    <name evidence="4" type="ORF">N7U66_00670</name>
</gene>
<dbReference type="CDD" id="cd00130">
    <property type="entry name" value="PAS"/>
    <property type="match status" value="1"/>
</dbReference>
<dbReference type="InterPro" id="IPR035965">
    <property type="entry name" value="PAS-like_dom_sf"/>
</dbReference>
<keyword evidence="2" id="KW-0472">Membrane</keyword>
<keyword evidence="5" id="KW-1185">Reference proteome</keyword>
<dbReference type="InterPro" id="IPR000014">
    <property type="entry name" value="PAS"/>
</dbReference>
<dbReference type="Proteomes" id="UP001164705">
    <property type="component" value="Chromosome"/>
</dbReference>
<dbReference type="Pfam" id="PF08448">
    <property type="entry name" value="PAS_4"/>
    <property type="match status" value="1"/>
</dbReference>
<feature type="transmembrane region" description="Helical" evidence="2">
    <location>
        <begin position="108"/>
        <end position="131"/>
    </location>
</feature>
<accession>A0A9E8MXX8</accession>
<protein>
    <submittedName>
        <fullName evidence="4">PAS domain-containing protein</fullName>
    </submittedName>
</protein>
<name>A0A9E8MXX8_9FLAO</name>
<dbReference type="KEGG" id="lnu:N7U66_00670"/>